<feature type="domain" description="Disease resistance protein winged helix" evidence="8">
    <location>
        <begin position="427"/>
        <end position="498"/>
    </location>
</feature>
<protein>
    <submittedName>
        <fullName evidence="11">Disease resistance protein RGA3</fullName>
    </submittedName>
</protein>
<evidence type="ECO:0000259" key="8">
    <source>
        <dbReference type="Pfam" id="PF23559"/>
    </source>
</evidence>
<dbReference type="PRINTS" id="PR00364">
    <property type="entry name" value="DISEASERSIST"/>
</dbReference>
<dbReference type="InParanoid" id="A0A6P4AVX9"/>
<keyword evidence="5" id="KW-0067">ATP-binding</keyword>
<evidence type="ECO:0000256" key="2">
    <source>
        <dbReference type="ARBA" id="ARBA00022737"/>
    </source>
</evidence>
<evidence type="ECO:0000256" key="5">
    <source>
        <dbReference type="ARBA" id="ARBA00022840"/>
    </source>
</evidence>
<dbReference type="InterPro" id="IPR036388">
    <property type="entry name" value="WH-like_DNA-bd_sf"/>
</dbReference>
<feature type="domain" description="R13L1/DRL21-like LRR repeat region" evidence="9">
    <location>
        <begin position="683"/>
        <end position="811"/>
    </location>
</feature>
<dbReference type="Pfam" id="PF18052">
    <property type="entry name" value="Rx_N"/>
    <property type="match status" value="1"/>
</dbReference>
<keyword evidence="4" id="KW-0611">Plant defense</keyword>
<dbReference type="Pfam" id="PF23559">
    <property type="entry name" value="WHD_DRP"/>
    <property type="match status" value="1"/>
</dbReference>
<dbReference type="Gene3D" id="1.10.8.430">
    <property type="entry name" value="Helical domain of apoptotic protease-activating factors"/>
    <property type="match status" value="1"/>
</dbReference>
<dbReference type="InterPro" id="IPR042197">
    <property type="entry name" value="Apaf_helical"/>
</dbReference>
<dbReference type="GO" id="GO:0006952">
    <property type="term" value="P:defense response"/>
    <property type="evidence" value="ECO:0007669"/>
    <property type="project" value="UniProtKB-KW"/>
</dbReference>
<evidence type="ECO:0000256" key="1">
    <source>
        <dbReference type="ARBA" id="ARBA00022614"/>
    </source>
</evidence>
<dbReference type="InterPro" id="IPR056789">
    <property type="entry name" value="LRR_R13L1-DRL21"/>
</dbReference>
<dbReference type="InterPro" id="IPR027417">
    <property type="entry name" value="P-loop_NTPase"/>
</dbReference>
<dbReference type="InterPro" id="IPR058922">
    <property type="entry name" value="WHD_DRP"/>
</dbReference>
<dbReference type="Proteomes" id="UP001652623">
    <property type="component" value="Chromosome 6"/>
</dbReference>
<keyword evidence="10" id="KW-1185">Reference proteome</keyword>
<organism evidence="10 11">
    <name type="scientific">Ziziphus jujuba</name>
    <name type="common">Chinese jujube</name>
    <name type="synonym">Ziziphus sativa</name>
    <dbReference type="NCBI Taxonomy" id="326968"/>
    <lineage>
        <taxon>Eukaryota</taxon>
        <taxon>Viridiplantae</taxon>
        <taxon>Streptophyta</taxon>
        <taxon>Embryophyta</taxon>
        <taxon>Tracheophyta</taxon>
        <taxon>Spermatophyta</taxon>
        <taxon>Magnoliopsida</taxon>
        <taxon>eudicotyledons</taxon>
        <taxon>Gunneridae</taxon>
        <taxon>Pentapetalae</taxon>
        <taxon>rosids</taxon>
        <taxon>fabids</taxon>
        <taxon>Rosales</taxon>
        <taxon>Rhamnaceae</taxon>
        <taxon>Paliureae</taxon>
        <taxon>Ziziphus</taxon>
    </lineage>
</organism>
<proteinExistence type="predicted"/>
<feature type="domain" description="NB-ARC" evidence="6">
    <location>
        <begin position="171"/>
        <end position="343"/>
    </location>
</feature>
<sequence length="1030" mass="119644">MAEAFLKVVLETLNNLIQKEFGLLRGVNKEMEKLSSTLSTICAVLEDAEEKQYKDKAIENWLLKLRDASYELDDILDEFSMEAPQLGFKEKSSKLTKKVQASFMSCFHPMNVIFRYQIANRMKEVFDRLDGIANERMKFHFHEIVEDRHIKVRERRQTGPIITQPQVYGREEDKEKIVNFLVGKAIDFEYVSIYPIVGLGGMGKTTLAQLVFNDNRVNMHFELKIWICVSDDFDVKRLIRAIIESVSGKTCDALEMDPLQRKLQEMLQNKRFLVVLDDVWNEDEEEWDKLKYVMSCGSKGCSIIVTTRLQKVASIMGTIPMHHLSSLSEDDCWLLFKQRAFGNMNEERPNLVKIGKKIVKKCGGVPLAAKALGGLMHFKREENEWLFVMESEIWNLPQDENSILPALKLSYFHLPLELRQCFVFCAIYPKDHKIKKDHLIYLWMANGFISSKGDMEVEQIGNEICNELYWRSFFQDAEEDEFGSIQNFKMHDLVHDLAQSIVKDEYRYVEADGSIDMSRRVRHVTCNYNSKPTCVIPCGLDYVEFLRTFLILRDTKLDFNALKLPSHWNFRSIRAFDSNFFELTSISPLIKKAKHLRYLNLSYTGIRRLPNSILSLKNLQTMDLSFCDALKKLPKHLSRLTNLRHLNIKECRSLSHMPPNIRQLTYLKTLTFFIVSKRRGCHLDELQGLDLGGYLEIRNLEKVGMPMDAKRANLARKRNLKELDLSWTSQGRNGEVESQKDVEKILEALEPPPGLTILKITNYKGGSFPKWLSNTMLENLVHITLLNCKNCLKLPNLKKLPYLKSLGIYDMDFVQFMDNESCDEELVGGFVSLDSLYISALPNLEKLSRDEGIDFFPCLSKIRVEDCPKLSLPCLPSVRQLEVTECNKVLFESISNLHGLTYLDIDGNNDMSFFPGGMLQNLPNLQSLEFMRLANFRALRSLPEWFGNFESLQEFHIERCPRLTCLPMSIQSLTKLQKLYLISCPELEERCKETGEDRQKISHIPEVYKAFLFTNRYREYKFWLQLERLN</sequence>
<dbReference type="Gene3D" id="3.80.10.10">
    <property type="entry name" value="Ribonuclease Inhibitor"/>
    <property type="match status" value="2"/>
</dbReference>
<dbReference type="SUPFAM" id="SSF52540">
    <property type="entry name" value="P-loop containing nucleoside triphosphate hydrolases"/>
    <property type="match status" value="1"/>
</dbReference>
<evidence type="ECO:0000256" key="3">
    <source>
        <dbReference type="ARBA" id="ARBA00022741"/>
    </source>
</evidence>
<evidence type="ECO:0000259" key="9">
    <source>
        <dbReference type="Pfam" id="PF25019"/>
    </source>
</evidence>
<dbReference type="CDD" id="cd14798">
    <property type="entry name" value="RX-CC_like"/>
    <property type="match status" value="1"/>
</dbReference>
<dbReference type="KEGG" id="zju:107434562"/>
<dbReference type="AlphaFoldDB" id="A0A6P4AVX9"/>
<evidence type="ECO:0000259" key="6">
    <source>
        <dbReference type="Pfam" id="PF00931"/>
    </source>
</evidence>
<gene>
    <name evidence="11" type="primary">LOC107434562</name>
</gene>
<dbReference type="InterPro" id="IPR038005">
    <property type="entry name" value="RX-like_CC"/>
</dbReference>
<dbReference type="Pfam" id="PF25019">
    <property type="entry name" value="LRR_R13L1-DRL21"/>
    <property type="match status" value="1"/>
</dbReference>
<dbReference type="InterPro" id="IPR041118">
    <property type="entry name" value="Rx_N"/>
</dbReference>
<accession>A0A6P4AVX9</accession>
<keyword evidence="2" id="KW-0677">Repeat</keyword>
<dbReference type="Pfam" id="PF00931">
    <property type="entry name" value="NB-ARC"/>
    <property type="match status" value="1"/>
</dbReference>
<reference evidence="11" key="1">
    <citation type="submission" date="2025-08" db="UniProtKB">
        <authorList>
            <consortium name="RefSeq"/>
        </authorList>
    </citation>
    <scope>IDENTIFICATION</scope>
    <source>
        <tissue evidence="11">Seedling</tissue>
    </source>
</reference>
<evidence type="ECO:0000259" key="7">
    <source>
        <dbReference type="Pfam" id="PF18052"/>
    </source>
</evidence>
<dbReference type="SUPFAM" id="SSF52047">
    <property type="entry name" value="RNI-like"/>
    <property type="match status" value="1"/>
</dbReference>
<evidence type="ECO:0000313" key="11">
    <source>
        <dbReference type="RefSeq" id="XP_015901523.2"/>
    </source>
</evidence>
<dbReference type="Gene3D" id="3.40.50.300">
    <property type="entry name" value="P-loop containing nucleotide triphosphate hydrolases"/>
    <property type="match status" value="1"/>
</dbReference>
<keyword evidence="1" id="KW-0433">Leucine-rich repeat</keyword>
<dbReference type="RefSeq" id="XP_015901523.2">
    <property type="nucleotide sequence ID" value="XM_016046037.4"/>
</dbReference>
<evidence type="ECO:0000256" key="4">
    <source>
        <dbReference type="ARBA" id="ARBA00022821"/>
    </source>
</evidence>
<evidence type="ECO:0000313" key="10">
    <source>
        <dbReference type="Proteomes" id="UP001652623"/>
    </source>
</evidence>
<keyword evidence="3" id="KW-0547">Nucleotide-binding</keyword>
<dbReference type="InterPro" id="IPR002182">
    <property type="entry name" value="NB-ARC"/>
</dbReference>
<dbReference type="Gene3D" id="1.10.10.10">
    <property type="entry name" value="Winged helix-like DNA-binding domain superfamily/Winged helix DNA-binding domain"/>
    <property type="match status" value="1"/>
</dbReference>
<name>A0A6P4AVX9_ZIZJJ</name>
<dbReference type="InterPro" id="IPR032675">
    <property type="entry name" value="LRR_dom_sf"/>
</dbReference>
<dbReference type="PANTHER" id="PTHR36766:SF42">
    <property type="entry name" value="NB-ARC DOMAIN DISEASE RESISTANCE PROTEIN"/>
    <property type="match status" value="1"/>
</dbReference>
<dbReference type="Gene3D" id="1.20.5.4130">
    <property type="match status" value="1"/>
</dbReference>
<feature type="domain" description="Disease resistance N-terminal" evidence="7">
    <location>
        <begin position="5"/>
        <end position="92"/>
    </location>
</feature>
<dbReference type="PANTHER" id="PTHR36766">
    <property type="entry name" value="PLANT BROAD-SPECTRUM MILDEW RESISTANCE PROTEIN RPW8"/>
    <property type="match status" value="1"/>
</dbReference>
<dbReference type="SUPFAM" id="SSF52058">
    <property type="entry name" value="L domain-like"/>
    <property type="match status" value="1"/>
</dbReference>
<dbReference type="GeneID" id="107434562"/>